<evidence type="ECO:0000259" key="1">
    <source>
        <dbReference type="PROSITE" id="PS51717"/>
    </source>
</evidence>
<dbReference type="Pfam" id="PF25683">
    <property type="entry name" value="URGCP_GTPase"/>
    <property type="match status" value="1"/>
</dbReference>
<dbReference type="GO" id="GO:0005525">
    <property type="term" value="F:GTP binding"/>
    <property type="evidence" value="ECO:0007669"/>
    <property type="project" value="InterPro"/>
</dbReference>
<keyword evidence="3" id="KW-1185">Reference proteome</keyword>
<dbReference type="InterPro" id="IPR027417">
    <property type="entry name" value="P-loop_NTPase"/>
</dbReference>
<dbReference type="STRING" id="8469.M7AMI0"/>
<feature type="domain" description="VLIG-type G" evidence="1">
    <location>
        <begin position="128"/>
        <end position="376"/>
    </location>
</feature>
<evidence type="ECO:0000313" key="3">
    <source>
        <dbReference type="Proteomes" id="UP000031443"/>
    </source>
</evidence>
<dbReference type="InterPro" id="IPR030383">
    <property type="entry name" value="G_VLIG_dom"/>
</dbReference>
<reference evidence="3" key="1">
    <citation type="journal article" date="2013" name="Nat. Genet.">
        <title>The draft genomes of soft-shell turtle and green sea turtle yield insights into the development and evolution of the turtle-specific body plan.</title>
        <authorList>
            <person name="Wang Z."/>
            <person name="Pascual-Anaya J."/>
            <person name="Zadissa A."/>
            <person name="Li W."/>
            <person name="Niimura Y."/>
            <person name="Huang Z."/>
            <person name="Li C."/>
            <person name="White S."/>
            <person name="Xiong Z."/>
            <person name="Fang D."/>
            <person name="Wang B."/>
            <person name="Ming Y."/>
            <person name="Chen Y."/>
            <person name="Zheng Y."/>
            <person name="Kuraku S."/>
            <person name="Pignatelli M."/>
            <person name="Herrero J."/>
            <person name="Beal K."/>
            <person name="Nozawa M."/>
            <person name="Li Q."/>
            <person name="Wang J."/>
            <person name="Zhang H."/>
            <person name="Yu L."/>
            <person name="Shigenobu S."/>
            <person name="Wang J."/>
            <person name="Liu J."/>
            <person name="Flicek P."/>
            <person name="Searle S."/>
            <person name="Wang J."/>
            <person name="Kuratani S."/>
            <person name="Yin Y."/>
            <person name="Aken B."/>
            <person name="Zhang G."/>
            <person name="Irie N."/>
        </authorList>
    </citation>
    <scope>NUCLEOTIDE SEQUENCE [LARGE SCALE GENOMIC DNA]</scope>
</reference>
<dbReference type="PROSITE" id="PS51717">
    <property type="entry name" value="G_VLIG"/>
    <property type="match status" value="1"/>
</dbReference>
<dbReference type="SUPFAM" id="SSF52540">
    <property type="entry name" value="P-loop containing nucleoside triphosphate hydrolases"/>
    <property type="match status" value="1"/>
</dbReference>
<gene>
    <name evidence="2" type="ORF">UY3_19041</name>
</gene>
<protein>
    <submittedName>
        <fullName evidence="2">Interferon-induced very large GTPase 1</fullName>
    </submittedName>
</protein>
<accession>M7AMI0</accession>
<organism evidence="2 3">
    <name type="scientific">Chelonia mydas</name>
    <name type="common">Green sea-turtle</name>
    <name type="synonym">Chelonia agassizi</name>
    <dbReference type="NCBI Taxonomy" id="8469"/>
    <lineage>
        <taxon>Eukaryota</taxon>
        <taxon>Metazoa</taxon>
        <taxon>Chordata</taxon>
        <taxon>Craniata</taxon>
        <taxon>Vertebrata</taxon>
        <taxon>Euteleostomi</taxon>
        <taxon>Archelosauria</taxon>
        <taxon>Testudinata</taxon>
        <taxon>Testudines</taxon>
        <taxon>Cryptodira</taxon>
        <taxon>Durocryptodira</taxon>
        <taxon>Americhelydia</taxon>
        <taxon>Chelonioidea</taxon>
        <taxon>Cheloniidae</taxon>
        <taxon>Chelonia</taxon>
    </lineage>
</organism>
<dbReference type="Gene3D" id="3.40.50.300">
    <property type="entry name" value="P-loop containing nucleotide triphosphate hydrolases"/>
    <property type="match status" value="1"/>
</dbReference>
<dbReference type="AlphaFoldDB" id="M7AMI0"/>
<dbReference type="InterPro" id="IPR052986">
    <property type="entry name" value="VLIG_GTPase"/>
</dbReference>
<evidence type="ECO:0000313" key="2">
    <source>
        <dbReference type="EMBL" id="EMP23900.1"/>
    </source>
</evidence>
<name>M7AMI0_CHEMY</name>
<sequence>MASPLMTEQGLFLVARRMEGSVIMQNMPKNQNCPVFPEDGPENREGPVFPEDGPETQKVQCPLRKEMLQFTKVFILYHLSAERPKALQYIESELEMEKYISRKLKLRDILEITPENLKNWTPQTTGDLPWHFLRKLMALNGMESATKYYFIFNNQAGKAKETLEFLKNGRELSAQELGCDFILVTDTEGLKAPELARLEDSYQHDNELATLVIGLSDIAIVNMAMENTTEMKDVLQIVVHAFLRMEEIGQKPNCQFVHQNICDMSAHEQNMRDRDHVLEQLDEMTKAAAKMEKKGLEIKFSDIHSSLNGESNCKLNNEKLEEEFDKMWTETLSELSVLPLQRRNIDKDMELHLRRDLVNRGSAVMQRLKDVKSLSTYKTEHFKMEKKYLQRNLLKSLKPPLSTVKDFFTQECWHKTEALVKSIIDECNSYPERKVNGKADYDETYCRELLRMIDEQLQQANVQNLLTSACFAIDLKLHILGDAARAFQTMHEEFIKENYFQAASGETEPSVSLHVQSSVLREG</sequence>
<dbReference type="EMBL" id="KB606099">
    <property type="protein sequence ID" value="EMP23900.1"/>
    <property type="molecule type" value="Genomic_DNA"/>
</dbReference>
<dbReference type="Proteomes" id="UP000031443">
    <property type="component" value="Unassembled WGS sequence"/>
</dbReference>
<dbReference type="PANTHER" id="PTHR14819:SF9">
    <property type="entry name" value="UP-REGULATOR OF CELL PROLIFERATION-LIKE"/>
    <property type="match status" value="1"/>
</dbReference>
<proteinExistence type="predicted"/>
<dbReference type="PANTHER" id="PTHR14819">
    <property type="entry name" value="GTP-BINDING"/>
    <property type="match status" value="1"/>
</dbReference>